<dbReference type="GO" id="GO:0006325">
    <property type="term" value="P:chromatin organization"/>
    <property type="evidence" value="ECO:0007669"/>
    <property type="project" value="UniProtKB-KW"/>
</dbReference>
<feature type="compositionally biased region" description="Basic residues" evidence="2">
    <location>
        <begin position="616"/>
        <end position="626"/>
    </location>
</feature>
<dbReference type="EMBL" id="SWKV01000011">
    <property type="protein sequence ID" value="KAF3043770.1"/>
    <property type="molecule type" value="Genomic_DNA"/>
</dbReference>
<evidence type="ECO:0000313" key="4">
    <source>
        <dbReference type="EMBL" id="KAF3043770.1"/>
    </source>
</evidence>
<feature type="compositionally biased region" description="Basic and acidic residues" evidence="2">
    <location>
        <begin position="101"/>
        <end position="120"/>
    </location>
</feature>
<dbReference type="Proteomes" id="UP000758155">
    <property type="component" value="Unassembled WGS sequence"/>
</dbReference>
<evidence type="ECO:0000256" key="2">
    <source>
        <dbReference type="SAM" id="MobiDB-lite"/>
    </source>
</evidence>
<dbReference type="InterPro" id="IPR013083">
    <property type="entry name" value="Znf_RING/FYVE/PHD"/>
</dbReference>
<keyword evidence="5" id="KW-1185">Reference proteome</keyword>
<dbReference type="InterPro" id="IPR046341">
    <property type="entry name" value="SET_dom_sf"/>
</dbReference>
<evidence type="ECO:0000259" key="3">
    <source>
        <dbReference type="PROSITE" id="PS50280"/>
    </source>
</evidence>
<feature type="compositionally biased region" description="Polar residues" evidence="2">
    <location>
        <begin position="141"/>
        <end position="154"/>
    </location>
</feature>
<feature type="compositionally biased region" description="Basic and acidic residues" evidence="2">
    <location>
        <begin position="683"/>
        <end position="693"/>
    </location>
</feature>
<protein>
    <recommendedName>
        <fullName evidence="3">SET domain-containing protein</fullName>
    </recommendedName>
</protein>
<dbReference type="SMART" id="SM00317">
    <property type="entry name" value="SET"/>
    <property type="match status" value="1"/>
</dbReference>
<keyword evidence="1" id="KW-0156">Chromatin regulator</keyword>
<dbReference type="SUPFAM" id="SSF57903">
    <property type="entry name" value="FYVE/PHD zinc finger"/>
    <property type="match status" value="1"/>
</dbReference>
<feature type="compositionally biased region" description="Basic residues" evidence="2">
    <location>
        <begin position="121"/>
        <end position="134"/>
    </location>
</feature>
<dbReference type="PANTHER" id="PTHR46462:SF3">
    <property type="entry name" value="UPSET, ISOFORM A"/>
    <property type="match status" value="1"/>
</dbReference>
<dbReference type="Pfam" id="PF00856">
    <property type="entry name" value="SET"/>
    <property type="match status" value="1"/>
</dbReference>
<dbReference type="GO" id="GO:0070210">
    <property type="term" value="C:Rpd3L-Expanded complex"/>
    <property type="evidence" value="ECO:0007669"/>
    <property type="project" value="TreeGrafter"/>
</dbReference>
<feature type="region of interest" description="Disordered" evidence="2">
    <location>
        <begin position="480"/>
        <end position="857"/>
    </location>
</feature>
<proteinExistence type="predicted"/>
<feature type="region of interest" description="Disordered" evidence="2">
    <location>
        <begin position="101"/>
        <end position="220"/>
    </location>
</feature>
<feature type="compositionally biased region" description="Polar residues" evidence="2">
    <location>
        <begin position="499"/>
        <end position="515"/>
    </location>
</feature>
<sequence length="959" mass="103607">MTDVSSIQAHADPQPAPAAFYGAGPPPPTYSHGSPGLDGAVDEEESSTIKCICGFADDDGNTVLCEKCDTWQHIVCYYESAEHVPDVHECTDCSPRLVDSRRAADKQRQRKELLSLTDRKGRPKTTSKNPKKRTKDPLASAQPNGWQTNSNNDLHYNPERKSGSPRDLPPPNKRPKTNHRPSGSISVVSQAPALVPASRKRGGSVVVNGTSPVKSPTTIDGPIEDFSLEFMNLYTSPEPSSADNNSYTSLGVASDIAMWLQDPDALAAASGGKKPQDLFSRIENTIQDLESSTAPIILKQTEVDSGITAHGLHPQWQFITTDSPIADGGYIGELKGLVGRREEYCQDPENRWNLLRHPEPFVFFPPHLPIYIDTRQEGNILRYARRSCSPNMTMKILVDASSDYHFCFVATRQVEPTEELTVGWDIDSEVQKQLVKVVTNGAKDGFRRIQPWVSCVLANFGGCACDTSTGHECLLERARRPIAEPTQPPKAKNKKLKKSQISPLSTGRATNSRAGSETLHRDNADDDNMDSRSTSGSHKSSSRDITPATHFSLDGDVKMSDRERRKLQQQERLFEQMEDEQHKGKRGKRNSAGSTLNTPSIATSKRLGHPDPSPSARHREHSHGVARKTSGSSSKTKARSTPKPKPVYTEASTQTEDDGTPANTRTEMKPPVSFKRKLLQQAQEDKLQRERMRSASIKMEGRSPALKDVTSNKPSPLPPSPPLEDSSAMEIALDPASVPRPKELTPAKEASPAPNADVDMADADEAAALKVAEPKVEEMPDAPVSEATKEIAHSSMHPPAPPWPATSPARQSPSPSADGSMKSVDFKVDLPAKPELTNPFPKDSGSTPGVTGTPSVESSVAIASPFSPAVQEAVNPTPVRKKLSLSEFASRRAKLAQTTSTSGTPPLASQSTSSPTLSAASLPTASPPSKTAELSLPVVTEEPQPIQTVAAAATAPTPT</sequence>
<accession>A0A9P4WWH8</accession>
<dbReference type="AlphaFoldDB" id="A0A9P4WWH8"/>
<organism evidence="4 5">
    <name type="scientific">Didymella heteroderae</name>
    <dbReference type="NCBI Taxonomy" id="1769908"/>
    <lineage>
        <taxon>Eukaryota</taxon>
        <taxon>Fungi</taxon>
        <taxon>Dikarya</taxon>
        <taxon>Ascomycota</taxon>
        <taxon>Pezizomycotina</taxon>
        <taxon>Dothideomycetes</taxon>
        <taxon>Pleosporomycetidae</taxon>
        <taxon>Pleosporales</taxon>
        <taxon>Pleosporineae</taxon>
        <taxon>Didymellaceae</taxon>
        <taxon>Didymella</taxon>
    </lineage>
</organism>
<feature type="domain" description="SET" evidence="3">
    <location>
        <begin position="294"/>
        <end position="425"/>
    </location>
</feature>
<comment type="caution">
    <text evidence="4">The sequence shown here is derived from an EMBL/GenBank/DDBJ whole genome shotgun (WGS) entry which is preliminary data.</text>
</comment>
<dbReference type="SUPFAM" id="SSF82199">
    <property type="entry name" value="SET domain"/>
    <property type="match status" value="1"/>
</dbReference>
<dbReference type="GO" id="GO:0006355">
    <property type="term" value="P:regulation of DNA-templated transcription"/>
    <property type="evidence" value="ECO:0007669"/>
    <property type="project" value="TreeGrafter"/>
</dbReference>
<feature type="compositionally biased region" description="Polar residues" evidence="2">
    <location>
        <begin position="207"/>
        <end position="218"/>
    </location>
</feature>
<feature type="compositionally biased region" description="Polar residues" evidence="2">
    <location>
        <begin position="591"/>
        <end position="603"/>
    </location>
</feature>
<dbReference type="Gene3D" id="2.170.270.10">
    <property type="entry name" value="SET domain"/>
    <property type="match status" value="1"/>
</dbReference>
<evidence type="ECO:0000256" key="1">
    <source>
        <dbReference type="ARBA" id="ARBA00022853"/>
    </source>
</evidence>
<feature type="region of interest" description="Disordered" evidence="2">
    <location>
        <begin position="1"/>
        <end position="41"/>
    </location>
</feature>
<feature type="compositionally biased region" description="Low complexity" evidence="2">
    <location>
        <begin position="904"/>
        <end position="932"/>
    </location>
</feature>
<dbReference type="Gene3D" id="3.30.40.10">
    <property type="entry name" value="Zinc/RING finger domain, C3HC4 (zinc finger)"/>
    <property type="match status" value="1"/>
</dbReference>
<feature type="compositionally biased region" description="Polar residues" evidence="2">
    <location>
        <begin position="180"/>
        <end position="189"/>
    </location>
</feature>
<dbReference type="PANTHER" id="PTHR46462">
    <property type="entry name" value="UPSET, ISOFORM A"/>
    <property type="match status" value="1"/>
</dbReference>
<feature type="compositionally biased region" description="Low complexity" evidence="2">
    <location>
        <begin position="8"/>
        <end position="23"/>
    </location>
</feature>
<feature type="region of interest" description="Disordered" evidence="2">
    <location>
        <begin position="890"/>
        <end position="959"/>
    </location>
</feature>
<feature type="compositionally biased region" description="Basic and acidic residues" evidence="2">
    <location>
        <begin position="553"/>
        <end position="582"/>
    </location>
</feature>
<dbReference type="InterPro" id="IPR011011">
    <property type="entry name" value="Znf_FYVE_PHD"/>
</dbReference>
<dbReference type="PROSITE" id="PS50280">
    <property type="entry name" value="SET"/>
    <property type="match status" value="1"/>
</dbReference>
<evidence type="ECO:0000313" key="5">
    <source>
        <dbReference type="Proteomes" id="UP000758155"/>
    </source>
</evidence>
<dbReference type="OrthoDB" id="1928087at2759"/>
<name>A0A9P4WWH8_9PLEO</name>
<dbReference type="InterPro" id="IPR001214">
    <property type="entry name" value="SET_dom"/>
</dbReference>
<reference evidence="4" key="1">
    <citation type="submission" date="2019-04" db="EMBL/GenBank/DDBJ databases">
        <title>Sequencing of skin fungus with MAO and IRED activity.</title>
        <authorList>
            <person name="Marsaioli A.J."/>
            <person name="Bonatto J.M.C."/>
            <person name="Reis Junior O."/>
        </authorList>
    </citation>
    <scope>NUCLEOTIDE SEQUENCE</scope>
    <source>
        <strain evidence="4">28M1</strain>
    </source>
</reference>
<dbReference type="GO" id="GO:0034967">
    <property type="term" value="C:Set3 complex"/>
    <property type="evidence" value="ECO:0007669"/>
    <property type="project" value="TreeGrafter"/>
</dbReference>
<feature type="compositionally biased region" description="Polar residues" evidence="2">
    <location>
        <begin position="844"/>
        <end position="857"/>
    </location>
</feature>
<feature type="compositionally biased region" description="Low complexity" evidence="2">
    <location>
        <begin position="943"/>
        <end position="959"/>
    </location>
</feature>
<gene>
    <name evidence="4" type="ORF">E8E12_009989</name>
</gene>